<dbReference type="Proteomes" id="UP000006514">
    <property type="component" value="Unassembled WGS sequence"/>
</dbReference>
<dbReference type="KEGG" id="adl:AURDEDRAFT_189096"/>
<keyword evidence="2" id="KW-1185">Reference proteome</keyword>
<organism evidence="1 2">
    <name type="scientific">Auricularia subglabra (strain TFB-10046 / SS5)</name>
    <name type="common">White-rot fungus</name>
    <name type="synonym">Auricularia delicata (strain TFB10046)</name>
    <dbReference type="NCBI Taxonomy" id="717982"/>
    <lineage>
        <taxon>Eukaryota</taxon>
        <taxon>Fungi</taxon>
        <taxon>Dikarya</taxon>
        <taxon>Basidiomycota</taxon>
        <taxon>Agaricomycotina</taxon>
        <taxon>Agaricomycetes</taxon>
        <taxon>Auriculariales</taxon>
        <taxon>Auriculariaceae</taxon>
        <taxon>Auricularia</taxon>
    </lineage>
</organism>
<dbReference type="eggNOG" id="ENOG502R6WZ">
    <property type="taxonomic scope" value="Eukaryota"/>
</dbReference>
<dbReference type="AlphaFoldDB" id="J0L9S1"/>
<protein>
    <submittedName>
        <fullName evidence="1">Uncharacterized protein</fullName>
    </submittedName>
</protein>
<dbReference type="OrthoDB" id="2269034at2759"/>
<dbReference type="EMBL" id="JH688423">
    <property type="protein sequence ID" value="EJD33126.1"/>
    <property type="molecule type" value="Genomic_DNA"/>
</dbReference>
<dbReference type="InterPro" id="IPR032675">
    <property type="entry name" value="LRR_dom_sf"/>
</dbReference>
<dbReference type="InParanoid" id="J0L9S1"/>
<sequence length="490" mass="53708">MASDARRWRAERVKADEAALVEAQARLQASIAQQADAQRVLDDVTRGVVDLRDLTQSLATRLHESRYALLRQCMASLPDDVLRCIFEATVRDGDPLDAQGLHTPFTLAAACSRWRVVALASPILWSYISFVPKDEHGSVALDAAEARIATLLSRSRAAPLHILVVFWTATGDPETDEYRAFNRIFQTIGSHASRWKTATIYLPEAEDLSPIDFLKGPTPLLQELGVSMGDPGRESFAGPGTAFLPYTPNLRTLDLIETGVGCSPRSDFSALARLRIGPGACTDEELYDYLRRAPVLEELSVRIPISHAPQARIDLPALEFLSVGSESQALITQPTSSLLALPKLTVLFLSCVPDDSMASFLDAVSATVRGLYLHQRLTVEHLAVLHRLKNVEELAFIDTPKKTIDKATLDRLSSSDPPIWPRLTVLRDLAYAEGLDEHILHLLAARNPPLEPEGTASPSTTALPCRLRELNFNGAAPGWLVQEVARALAL</sequence>
<gene>
    <name evidence="1" type="ORF">AURDEDRAFT_189096</name>
</gene>
<proteinExistence type="predicted"/>
<evidence type="ECO:0000313" key="1">
    <source>
        <dbReference type="EMBL" id="EJD33126.1"/>
    </source>
</evidence>
<dbReference type="Gene3D" id="3.80.10.10">
    <property type="entry name" value="Ribonuclease Inhibitor"/>
    <property type="match status" value="1"/>
</dbReference>
<accession>J0L9S1</accession>
<evidence type="ECO:0000313" key="2">
    <source>
        <dbReference type="Proteomes" id="UP000006514"/>
    </source>
</evidence>
<name>J0L9S1_AURST</name>
<reference evidence="2" key="1">
    <citation type="journal article" date="2012" name="Science">
        <title>The Paleozoic origin of enzymatic lignin decomposition reconstructed from 31 fungal genomes.</title>
        <authorList>
            <person name="Floudas D."/>
            <person name="Binder M."/>
            <person name="Riley R."/>
            <person name="Barry K."/>
            <person name="Blanchette R.A."/>
            <person name="Henrissat B."/>
            <person name="Martinez A.T."/>
            <person name="Otillar R."/>
            <person name="Spatafora J.W."/>
            <person name="Yadav J.S."/>
            <person name="Aerts A."/>
            <person name="Benoit I."/>
            <person name="Boyd A."/>
            <person name="Carlson A."/>
            <person name="Copeland A."/>
            <person name="Coutinho P.M."/>
            <person name="de Vries R.P."/>
            <person name="Ferreira P."/>
            <person name="Findley K."/>
            <person name="Foster B."/>
            <person name="Gaskell J."/>
            <person name="Glotzer D."/>
            <person name="Gorecki P."/>
            <person name="Heitman J."/>
            <person name="Hesse C."/>
            <person name="Hori C."/>
            <person name="Igarashi K."/>
            <person name="Jurgens J.A."/>
            <person name="Kallen N."/>
            <person name="Kersten P."/>
            <person name="Kohler A."/>
            <person name="Kuees U."/>
            <person name="Kumar T.K.A."/>
            <person name="Kuo A."/>
            <person name="LaButti K."/>
            <person name="Larrondo L.F."/>
            <person name="Lindquist E."/>
            <person name="Ling A."/>
            <person name="Lombard V."/>
            <person name="Lucas S."/>
            <person name="Lundell T."/>
            <person name="Martin R."/>
            <person name="McLaughlin D.J."/>
            <person name="Morgenstern I."/>
            <person name="Morin E."/>
            <person name="Murat C."/>
            <person name="Nagy L.G."/>
            <person name="Nolan M."/>
            <person name="Ohm R.A."/>
            <person name="Patyshakuliyeva A."/>
            <person name="Rokas A."/>
            <person name="Ruiz-Duenas F.J."/>
            <person name="Sabat G."/>
            <person name="Salamov A."/>
            <person name="Samejima M."/>
            <person name="Schmutz J."/>
            <person name="Slot J.C."/>
            <person name="St John F."/>
            <person name="Stenlid J."/>
            <person name="Sun H."/>
            <person name="Sun S."/>
            <person name="Syed K."/>
            <person name="Tsang A."/>
            <person name="Wiebenga A."/>
            <person name="Young D."/>
            <person name="Pisabarro A."/>
            <person name="Eastwood D.C."/>
            <person name="Martin F."/>
            <person name="Cullen D."/>
            <person name="Grigoriev I.V."/>
            <person name="Hibbett D.S."/>
        </authorList>
    </citation>
    <scope>NUCLEOTIDE SEQUENCE [LARGE SCALE GENOMIC DNA]</scope>
    <source>
        <strain evidence="2">TFB10046</strain>
    </source>
</reference>